<feature type="compositionally biased region" description="Basic and acidic residues" evidence="1">
    <location>
        <begin position="72"/>
        <end position="83"/>
    </location>
</feature>
<dbReference type="CDD" id="cd12148">
    <property type="entry name" value="fungal_TF_MHR"/>
    <property type="match status" value="1"/>
</dbReference>
<name>A0AAE1II27_9HYPO</name>
<feature type="compositionally biased region" description="Polar residues" evidence="1">
    <location>
        <begin position="1031"/>
        <end position="1048"/>
    </location>
</feature>
<feature type="compositionally biased region" description="Low complexity" evidence="1">
    <location>
        <begin position="237"/>
        <end position="262"/>
    </location>
</feature>
<reference evidence="2" key="1">
    <citation type="submission" date="2023-11" db="EMBL/GenBank/DDBJ databases">
        <title>The genome sequences of three competitors of mushroom-forming fungi.</title>
        <authorList>
            <person name="Beijen E."/>
            <person name="Ohm R.A."/>
        </authorList>
    </citation>
    <scope>NUCLEOTIDE SEQUENCE</scope>
    <source>
        <strain evidence="2">CBS 100526</strain>
    </source>
</reference>
<sequence length="1341" mass="143869">MVSHTQKPKPGGSPDPNSTRRLRPKPKPGIHIEFCQKCGHLREEPTPSCAECGAIIVSKRQPSKTAADGGSDDTRTSTTKDNDNDLMEIDSSSGSNDNCAGEAPPEVANERTAAAAAAEYDSSKAEEVPVPAQKDISFQDRPPAGALPSELLSSITPWTPVDSSTLMGPPVPESQVTHMAAMASNMHASVHVPMGAPASMNPEAFYASFPGSSSSASSVVSPAFAAPATMPSRAAMYQSSMSSSATTNPQTSMGPSTSMSPPAVDPCVSATSGPSRIVPPEGMSVTEFYSAAMDDSNDTGFPMMRARIPVTMIHPRRKATLRMRKRPPPAARPRQQPALNAGAPMLPSPPEDTPASGGSPAATSSSTAANPPPVTVSAPSTTPAVEIGRTMATTSPVVDSDPQSFVSATPETTLPVFTGPALTNMPVNESSSAVSGPTCTSLPAAMDALAAVNPQVTMDCALFKSLSAALKSENPQMEAHLKAYGPPPTNAGNYLYIIQTSYCYTSRAADGIPMKLDPITQKELIHLEALATNPPISSTSHFFMPPRSLSIYLLKIYRHEVYFTYPFFNMNQFAEAVMKFFMLITKSDVSSAFLGLGCSDESNPTTPLFQCSLFMILWHAVYFSNLEQEDKVFASRVFWKCAKFFMTEELLKTSCLAAVQTQLIIAVALNSSNVQGKERKIPAELAYRIAQNLGIDDEKNLPTAAAEGVHDADRQAWFSQTRNSDLPINSGMSKSPLATRRYQSPAGSVEFNFFIKCVIYAEELETILGNIRKTREPTLERFPDGQYNQYDDIIPILHEKLHEFIKSLPEELGWGISGLPDDYVRIGNFNEPKATSNANFMHLRAMLFRPILMRVGIDGYIEPKSITHKIDPVVKDKTLTYAMSCVNTATGLIDFLYKRFIVEIKSNREWWWSPYHTSTAGLVLVMAQTSATLWSHVQVESVKKAWDSCQHMLGFDAANNPFHKNALRYLWGINKRITGARVLKNDHGYLQLKLPKPAVTWTFHGIPYSPSVNPRSPFPDPAGTSHPVYPNSDSRAPSQALQPTPSSSVFPYTAPSSLNAAPFTASASSASFTTMSSASNEMVSSGSGAVANANFTNYNTIAYAPLPNASIVPRFTTSSGVNTVPYIVPSTSGAVPPFNAPASGVYPVSASSGSGPFPFPWDSNMIIPAAPASADGSYTAASNSIAVPPAALSEYTIAPYATSSHWNTNSYATSSEPATFLHNDGTHSNTAPTTTSSCVAPAPYTGPYTAFSDPNATLYTEESANLNGAVWPDMSAYNLTPASSRTTASLSTSDPNLANYGNIEDVDGSGMETQVFYQPSTKGFAYYNPDEDPFVASNKQS</sequence>
<feature type="region of interest" description="Disordered" evidence="1">
    <location>
        <begin position="56"/>
        <end position="140"/>
    </location>
</feature>
<gene>
    <name evidence="2" type="ORF">Triagg1_3766</name>
</gene>
<proteinExistence type="predicted"/>
<dbReference type="EMBL" id="JAWRVG010000011">
    <property type="protein sequence ID" value="KAK4077434.1"/>
    <property type="molecule type" value="Genomic_DNA"/>
</dbReference>
<feature type="region of interest" description="Disordered" evidence="1">
    <location>
        <begin position="316"/>
        <end position="381"/>
    </location>
</feature>
<organism evidence="2 3">
    <name type="scientific">Trichoderma aggressivum f. europaeum</name>
    <dbReference type="NCBI Taxonomy" id="173218"/>
    <lineage>
        <taxon>Eukaryota</taxon>
        <taxon>Fungi</taxon>
        <taxon>Dikarya</taxon>
        <taxon>Ascomycota</taxon>
        <taxon>Pezizomycotina</taxon>
        <taxon>Sordariomycetes</taxon>
        <taxon>Hypocreomycetidae</taxon>
        <taxon>Hypocreales</taxon>
        <taxon>Hypocreaceae</taxon>
        <taxon>Trichoderma</taxon>
    </lineage>
</organism>
<dbReference type="GeneID" id="87917999"/>
<comment type="caution">
    <text evidence="2">The sequence shown here is derived from an EMBL/GenBank/DDBJ whole genome shotgun (WGS) entry which is preliminary data.</text>
</comment>
<dbReference type="Proteomes" id="UP001273209">
    <property type="component" value="Unassembled WGS sequence"/>
</dbReference>
<feature type="compositionally biased region" description="Basic residues" evidence="1">
    <location>
        <begin position="316"/>
        <end position="327"/>
    </location>
</feature>
<evidence type="ECO:0008006" key="4">
    <source>
        <dbReference type="Google" id="ProtNLM"/>
    </source>
</evidence>
<feature type="compositionally biased region" description="Low complexity" evidence="1">
    <location>
        <begin position="353"/>
        <end position="381"/>
    </location>
</feature>
<feature type="region of interest" description="Disordered" evidence="1">
    <location>
        <begin position="1014"/>
        <end position="1048"/>
    </location>
</feature>
<feature type="region of interest" description="Disordered" evidence="1">
    <location>
        <begin position="237"/>
        <end position="281"/>
    </location>
</feature>
<evidence type="ECO:0000256" key="1">
    <source>
        <dbReference type="SAM" id="MobiDB-lite"/>
    </source>
</evidence>
<dbReference type="RefSeq" id="XP_062757269.1">
    <property type="nucleotide sequence ID" value="XM_062898094.1"/>
</dbReference>
<keyword evidence="3" id="KW-1185">Reference proteome</keyword>
<evidence type="ECO:0000313" key="2">
    <source>
        <dbReference type="EMBL" id="KAK4077434.1"/>
    </source>
</evidence>
<evidence type="ECO:0000313" key="3">
    <source>
        <dbReference type="Proteomes" id="UP001273209"/>
    </source>
</evidence>
<feature type="region of interest" description="Disordered" evidence="1">
    <location>
        <begin position="1"/>
        <end position="30"/>
    </location>
</feature>
<accession>A0AAE1II27</accession>
<protein>
    <recommendedName>
        <fullName evidence="4">Transcription factor domain-containing protein</fullName>
    </recommendedName>
</protein>